<feature type="non-terminal residue" evidence="1">
    <location>
        <position position="1"/>
    </location>
</feature>
<dbReference type="AlphaFoldDB" id="A0A371E3N7"/>
<sequence>MDRDQTLGTDHHLKGPKIRMAELRIVGRTPAQHSVGLPLLPQFAVGETPYQLTYRTNTMICVEINEPSLRRSSFDASNNPSSLMVDLNLVEEAREQECVRKIVCRQWATADTTSRSDLETLTKMTWYGKGLGMRRRKRKMRNWYPIG</sequence>
<evidence type="ECO:0000313" key="2">
    <source>
        <dbReference type="Proteomes" id="UP000257109"/>
    </source>
</evidence>
<organism evidence="1 2">
    <name type="scientific">Mucuna pruriens</name>
    <name type="common">Velvet bean</name>
    <name type="synonym">Dolichos pruriens</name>
    <dbReference type="NCBI Taxonomy" id="157652"/>
    <lineage>
        <taxon>Eukaryota</taxon>
        <taxon>Viridiplantae</taxon>
        <taxon>Streptophyta</taxon>
        <taxon>Embryophyta</taxon>
        <taxon>Tracheophyta</taxon>
        <taxon>Spermatophyta</taxon>
        <taxon>Magnoliopsida</taxon>
        <taxon>eudicotyledons</taxon>
        <taxon>Gunneridae</taxon>
        <taxon>Pentapetalae</taxon>
        <taxon>rosids</taxon>
        <taxon>fabids</taxon>
        <taxon>Fabales</taxon>
        <taxon>Fabaceae</taxon>
        <taxon>Papilionoideae</taxon>
        <taxon>50 kb inversion clade</taxon>
        <taxon>NPAAA clade</taxon>
        <taxon>indigoferoid/millettioid clade</taxon>
        <taxon>Phaseoleae</taxon>
        <taxon>Mucuna</taxon>
    </lineage>
</organism>
<dbReference type="Proteomes" id="UP000257109">
    <property type="component" value="Unassembled WGS sequence"/>
</dbReference>
<comment type="caution">
    <text evidence="1">The sequence shown here is derived from an EMBL/GenBank/DDBJ whole genome shotgun (WGS) entry which is preliminary data.</text>
</comment>
<gene>
    <name evidence="1" type="ORF">CR513_61193</name>
</gene>
<proteinExistence type="predicted"/>
<accession>A0A371E3N7</accession>
<reference evidence="1" key="1">
    <citation type="submission" date="2018-05" db="EMBL/GenBank/DDBJ databases">
        <title>Draft genome of Mucuna pruriens seed.</title>
        <authorList>
            <person name="Nnadi N.E."/>
            <person name="Vos R."/>
            <person name="Hasami M.H."/>
            <person name="Devisetty U.K."/>
            <person name="Aguiy J.C."/>
        </authorList>
    </citation>
    <scope>NUCLEOTIDE SEQUENCE [LARGE SCALE GENOMIC DNA]</scope>
    <source>
        <strain evidence="1">JCA_2017</strain>
    </source>
</reference>
<protein>
    <submittedName>
        <fullName evidence="1">Uncharacterized protein</fullName>
    </submittedName>
</protein>
<evidence type="ECO:0000313" key="1">
    <source>
        <dbReference type="EMBL" id="RDX60646.1"/>
    </source>
</evidence>
<dbReference type="OrthoDB" id="1739513at2759"/>
<dbReference type="EMBL" id="QJKJ01016692">
    <property type="protein sequence ID" value="RDX60646.1"/>
    <property type="molecule type" value="Genomic_DNA"/>
</dbReference>
<name>A0A371E3N7_MUCPR</name>
<keyword evidence="2" id="KW-1185">Reference proteome</keyword>